<comment type="caution">
    <text evidence="9">The sequence shown here is derived from an EMBL/GenBank/DDBJ whole genome shotgun (WGS) entry which is preliminary data.</text>
</comment>
<evidence type="ECO:0000256" key="2">
    <source>
        <dbReference type="ARBA" id="ARBA00022448"/>
    </source>
</evidence>
<dbReference type="CDD" id="cd00006">
    <property type="entry name" value="PTS_IIA_man"/>
    <property type="match status" value="1"/>
</dbReference>
<dbReference type="EMBL" id="RJLM01000003">
    <property type="protein sequence ID" value="RWX55864.1"/>
    <property type="molecule type" value="Genomic_DNA"/>
</dbReference>
<evidence type="ECO:0000256" key="5">
    <source>
        <dbReference type="ARBA" id="ARBA00022679"/>
    </source>
</evidence>
<keyword evidence="3" id="KW-0963">Cytoplasm</keyword>
<dbReference type="GO" id="GO:0016020">
    <property type="term" value="C:membrane"/>
    <property type="evidence" value="ECO:0007669"/>
    <property type="project" value="InterPro"/>
</dbReference>
<keyword evidence="2" id="KW-0813">Transport</keyword>
<keyword evidence="7" id="KW-0418">Kinase</keyword>
<dbReference type="InterPro" id="IPR051471">
    <property type="entry name" value="Bacterial_PTS_sugar_comp"/>
</dbReference>
<proteinExistence type="predicted"/>
<evidence type="ECO:0000256" key="6">
    <source>
        <dbReference type="ARBA" id="ARBA00022683"/>
    </source>
</evidence>
<evidence type="ECO:0000256" key="3">
    <source>
        <dbReference type="ARBA" id="ARBA00022490"/>
    </source>
</evidence>
<dbReference type="NCBIfam" id="NF040761">
    <property type="entry name" value="AgaF"/>
    <property type="match status" value="1"/>
</dbReference>
<dbReference type="Gene3D" id="3.40.50.510">
    <property type="entry name" value="Phosphotransferase system, mannose-type IIA component"/>
    <property type="match status" value="1"/>
</dbReference>
<accession>A0A444JRY2</accession>
<reference evidence="9 10" key="1">
    <citation type="submission" date="2018-11" db="EMBL/GenBank/DDBJ databases">
        <title>Photobacterium sp. BEI247 sp. nov., a marine bacterium isolated from Yongle Blue Hole in the South China Sea.</title>
        <authorList>
            <person name="Wang X."/>
        </authorList>
    </citation>
    <scope>NUCLEOTIDE SEQUENCE [LARGE SCALE GENOMIC DNA]</scope>
    <source>
        <strain evidence="10">BEI247</strain>
    </source>
</reference>
<dbReference type="GO" id="GO:0009401">
    <property type="term" value="P:phosphoenolpyruvate-dependent sugar phosphotransferase system"/>
    <property type="evidence" value="ECO:0007669"/>
    <property type="project" value="UniProtKB-KW"/>
</dbReference>
<dbReference type="Pfam" id="PF03610">
    <property type="entry name" value="EIIA-man"/>
    <property type="match status" value="1"/>
</dbReference>
<evidence type="ECO:0000313" key="9">
    <source>
        <dbReference type="EMBL" id="RWX55864.1"/>
    </source>
</evidence>
<dbReference type="GO" id="GO:0016301">
    <property type="term" value="F:kinase activity"/>
    <property type="evidence" value="ECO:0007669"/>
    <property type="project" value="UniProtKB-KW"/>
</dbReference>
<dbReference type="AlphaFoldDB" id="A0A444JRY2"/>
<gene>
    <name evidence="9" type="ORF">EDI28_11085</name>
</gene>
<keyword evidence="4 9" id="KW-0762">Sugar transport</keyword>
<dbReference type="RefSeq" id="WP_128783884.1">
    <property type="nucleotide sequence ID" value="NZ_JAKJSG010000028.1"/>
</dbReference>
<dbReference type="PROSITE" id="PS51096">
    <property type="entry name" value="PTS_EIIA_TYPE_4"/>
    <property type="match status" value="1"/>
</dbReference>
<evidence type="ECO:0000256" key="7">
    <source>
        <dbReference type="ARBA" id="ARBA00022777"/>
    </source>
</evidence>
<dbReference type="PANTHER" id="PTHR33799:SF1">
    <property type="entry name" value="PTS SYSTEM MANNOSE-SPECIFIC EIIAB COMPONENT-RELATED"/>
    <property type="match status" value="1"/>
</dbReference>
<dbReference type="SUPFAM" id="SSF53062">
    <property type="entry name" value="PTS system fructose IIA component-like"/>
    <property type="match status" value="1"/>
</dbReference>
<dbReference type="Proteomes" id="UP000287563">
    <property type="component" value="Unassembled WGS sequence"/>
</dbReference>
<keyword evidence="5" id="KW-0808">Transferase</keyword>
<evidence type="ECO:0000313" key="10">
    <source>
        <dbReference type="Proteomes" id="UP000287563"/>
    </source>
</evidence>
<dbReference type="InterPro" id="IPR036662">
    <property type="entry name" value="PTS_EIIA_man-typ_sf"/>
</dbReference>
<evidence type="ECO:0000259" key="8">
    <source>
        <dbReference type="PROSITE" id="PS51096"/>
    </source>
</evidence>
<sequence>MIGIVVSGHINFASGMQSAVQAIAGEQDQMEFIDFVESMSTEELEVQLRQAAQQVDSGEGVLFLTDIPGGSPCNRALSIMMDTQNIELIGGANLPMIANAAFERDGVSLQELVNTLLEIGASCMQDMRKELEAVMAPEPVAEESEDGL</sequence>
<evidence type="ECO:0000256" key="4">
    <source>
        <dbReference type="ARBA" id="ARBA00022597"/>
    </source>
</evidence>
<comment type="subcellular location">
    <subcellularLocation>
        <location evidence="1">Cytoplasm</location>
    </subcellularLocation>
</comment>
<name>A0A444JRY2_9GAMM</name>
<dbReference type="InterPro" id="IPR033887">
    <property type="entry name" value="PTS_IIA_man"/>
</dbReference>
<dbReference type="OrthoDB" id="3183705at2"/>
<evidence type="ECO:0000256" key="1">
    <source>
        <dbReference type="ARBA" id="ARBA00004496"/>
    </source>
</evidence>
<dbReference type="GO" id="GO:0005737">
    <property type="term" value="C:cytoplasm"/>
    <property type="evidence" value="ECO:0007669"/>
    <property type="project" value="UniProtKB-SubCell"/>
</dbReference>
<organism evidence="9 10">
    <name type="scientific">Photobacterium chitinilyticum</name>
    <dbReference type="NCBI Taxonomy" id="2485123"/>
    <lineage>
        <taxon>Bacteria</taxon>
        <taxon>Pseudomonadati</taxon>
        <taxon>Pseudomonadota</taxon>
        <taxon>Gammaproteobacteria</taxon>
        <taxon>Vibrionales</taxon>
        <taxon>Vibrionaceae</taxon>
        <taxon>Photobacterium</taxon>
    </lineage>
</organism>
<dbReference type="PANTHER" id="PTHR33799">
    <property type="entry name" value="PTS PERMEASE-RELATED-RELATED"/>
    <property type="match status" value="1"/>
</dbReference>
<feature type="domain" description="PTS EIIA type-4" evidence="8">
    <location>
        <begin position="1"/>
        <end position="124"/>
    </location>
</feature>
<dbReference type="InterPro" id="IPR004701">
    <property type="entry name" value="PTS_EIIA_man-typ"/>
</dbReference>
<keyword evidence="6" id="KW-0598">Phosphotransferase system</keyword>
<protein>
    <submittedName>
        <fullName evidence="9">PTS sugar transporter subunit IIA</fullName>
    </submittedName>
</protein>
<keyword evidence="10" id="KW-1185">Reference proteome</keyword>